<dbReference type="InterPro" id="IPR029044">
    <property type="entry name" value="Nucleotide-diphossugar_trans"/>
</dbReference>
<accession>A0A1F7UYQ8</accession>
<dbReference type="Gene3D" id="3.90.550.10">
    <property type="entry name" value="Spore Coat Polysaccharide Biosynthesis Protein SpsA, Chain A"/>
    <property type="match status" value="1"/>
</dbReference>
<sequence>MIVAFIPAKGGSTRLPNKNMALVNGRPMIDYAIEHAKASTHVQAIYVTTDAEDIAAHARSRGVNVIMRDTSLGGDTPLLDVYRHALRQINDPSIKMIVGVQPDHPDRTVSLDEAIAAFRSAGPDCELLYSTEADGKKNGAQCVISRTFLESGKNPAVDVVNKIGIVDDCTNVHYPDDLKRAEERLMARVCQ</sequence>
<proteinExistence type="predicted"/>
<dbReference type="PANTHER" id="PTHR21485">
    <property type="entry name" value="HAD SUPERFAMILY MEMBERS CMAS AND KDSC"/>
    <property type="match status" value="1"/>
</dbReference>
<reference evidence="1 2" key="1">
    <citation type="journal article" date="2016" name="Nat. Commun.">
        <title>Thousands of microbial genomes shed light on interconnected biogeochemical processes in an aquifer system.</title>
        <authorList>
            <person name="Anantharaman K."/>
            <person name="Brown C.T."/>
            <person name="Hug L.A."/>
            <person name="Sharon I."/>
            <person name="Castelle C.J."/>
            <person name="Probst A.J."/>
            <person name="Thomas B.C."/>
            <person name="Singh A."/>
            <person name="Wilkins M.J."/>
            <person name="Karaoz U."/>
            <person name="Brodie E.L."/>
            <person name="Williams K.H."/>
            <person name="Hubbard S.S."/>
            <person name="Banfield J.F."/>
        </authorList>
    </citation>
    <scope>NUCLEOTIDE SEQUENCE [LARGE SCALE GENOMIC DNA]</scope>
</reference>
<dbReference type="PANTHER" id="PTHR21485:SF3">
    <property type="entry name" value="N-ACYLNEURAMINATE CYTIDYLYLTRANSFERASE"/>
    <property type="match status" value="1"/>
</dbReference>
<comment type="caution">
    <text evidence="1">The sequence shown here is derived from an EMBL/GenBank/DDBJ whole genome shotgun (WGS) entry which is preliminary data.</text>
</comment>
<dbReference type="Proteomes" id="UP000176932">
    <property type="component" value="Unassembled WGS sequence"/>
</dbReference>
<dbReference type="Pfam" id="PF02348">
    <property type="entry name" value="CTP_transf_3"/>
    <property type="match status" value="1"/>
</dbReference>
<dbReference type="InterPro" id="IPR050793">
    <property type="entry name" value="CMP-NeuNAc_synthase"/>
</dbReference>
<organism evidence="1 2">
    <name type="scientific">Candidatus Uhrbacteria bacterium RIFCSPLOWO2_01_FULL_53_9</name>
    <dbReference type="NCBI Taxonomy" id="1802403"/>
    <lineage>
        <taxon>Bacteria</taxon>
        <taxon>Candidatus Uhriibacteriota</taxon>
    </lineage>
</organism>
<dbReference type="GO" id="GO:0008781">
    <property type="term" value="F:N-acylneuraminate cytidylyltransferase activity"/>
    <property type="evidence" value="ECO:0007669"/>
    <property type="project" value="TreeGrafter"/>
</dbReference>
<name>A0A1F7UYQ8_9BACT</name>
<evidence type="ECO:0000313" key="2">
    <source>
        <dbReference type="Proteomes" id="UP000176932"/>
    </source>
</evidence>
<protein>
    <submittedName>
        <fullName evidence="1">Uncharacterized protein</fullName>
    </submittedName>
</protein>
<dbReference type="EMBL" id="MGEL01000016">
    <property type="protein sequence ID" value="OGL83401.1"/>
    <property type="molecule type" value="Genomic_DNA"/>
</dbReference>
<gene>
    <name evidence="1" type="ORF">A3B32_03490</name>
</gene>
<dbReference type="SUPFAM" id="SSF53448">
    <property type="entry name" value="Nucleotide-diphospho-sugar transferases"/>
    <property type="match status" value="1"/>
</dbReference>
<dbReference type="InterPro" id="IPR003329">
    <property type="entry name" value="Cytidylyl_trans"/>
</dbReference>
<dbReference type="AlphaFoldDB" id="A0A1F7UYQ8"/>
<evidence type="ECO:0000313" key="1">
    <source>
        <dbReference type="EMBL" id="OGL83401.1"/>
    </source>
</evidence>